<accession>F8GYN1</accession>
<reference evidence="12 13" key="1">
    <citation type="journal article" date="2011" name="J. Bacteriol.">
        <title>Complete genome sequence of the type strain Cupriavidus necator N-1.</title>
        <authorList>
            <person name="Poehlein A."/>
            <person name="Kusian B."/>
            <person name="Friedrich B."/>
            <person name="Daniel R."/>
            <person name="Bowien B."/>
        </authorList>
    </citation>
    <scope>NUCLEOTIDE SEQUENCE [LARGE SCALE GENOMIC DNA]</scope>
    <source>
        <strain evidence="13">ATCC 43291 / DSM 13513 / CCUG 52238 / LMG 8453 / N-1</strain>
        <plasmid evidence="12 13">pBB2</plasmid>
    </source>
</reference>
<dbReference type="PROSITE" id="PS51900">
    <property type="entry name" value="CB"/>
    <property type="match status" value="1"/>
</dbReference>
<dbReference type="SUPFAM" id="SSF56349">
    <property type="entry name" value="DNA breaking-rejoining enzymes"/>
    <property type="match status" value="1"/>
</dbReference>
<geneLocation type="plasmid" evidence="12 13">
    <name>pBB2</name>
</geneLocation>
<evidence type="ECO:0000256" key="3">
    <source>
        <dbReference type="ARBA" id="ARBA00022618"/>
    </source>
</evidence>
<evidence type="ECO:0000256" key="1">
    <source>
        <dbReference type="ARBA" id="ARBA00004496"/>
    </source>
</evidence>
<protein>
    <submittedName>
        <fullName evidence="12">Integrase/recombinase</fullName>
    </submittedName>
</protein>
<keyword evidence="7" id="KW-0233">DNA recombination</keyword>
<dbReference type="InterPro" id="IPR013762">
    <property type="entry name" value="Integrase-like_cat_sf"/>
</dbReference>
<dbReference type="Gene3D" id="1.10.150.130">
    <property type="match status" value="1"/>
</dbReference>
<feature type="domain" description="Core-binding (CB)" evidence="11">
    <location>
        <begin position="106"/>
        <end position="214"/>
    </location>
</feature>
<organism evidence="12 13">
    <name type="scientific">Cupriavidus necator (strain ATCC 43291 / DSM 13513 / CCUG 52238 / LMG 8453 / N-1)</name>
    <name type="common">Ralstonia eutropha</name>
    <dbReference type="NCBI Taxonomy" id="1042878"/>
    <lineage>
        <taxon>Bacteria</taxon>
        <taxon>Pseudomonadati</taxon>
        <taxon>Pseudomonadota</taxon>
        <taxon>Betaproteobacteria</taxon>
        <taxon>Burkholderiales</taxon>
        <taxon>Burkholderiaceae</taxon>
        <taxon>Cupriavidus</taxon>
    </lineage>
</organism>
<evidence type="ECO:0000313" key="13">
    <source>
        <dbReference type="Proteomes" id="UP000006798"/>
    </source>
</evidence>
<dbReference type="GO" id="GO:0003677">
    <property type="term" value="F:DNA binding"/>
    <property type="evidence" value="ECO:0007669"/>
    <property type="project" value="UniProtKB-UniRule"/>
</dbReference>
<keyword evidence="5" id="KW-0229">DNA integration</keyword>
<keyword evidence="3" id="KW-0132">Cell division</keyword>
<sequence>MEQTLAKIQNCFECSPEEQNGAEFCEVNLFSHARAASLSRPRIGYKIVQTNAPADSPPMELLPLEPLPTSAAAPPTPLERLHLPPALSGAAGSNRAPATATRIAATNDLAAVTAWLARYADTPATVSAYRREVERLLLWAVLQLGKPLSSLTHEDLLVYERFLADPQPAARWVLSGSKKLARSHPDWRPFAGPLSPASVRHAMVILNALFARLTEAGYLAGNPLALARRRRAPTRPRITRYLSHDLWNAVKATIEAMPAATERERLHAARCRWLLTVLYLGGLRAAEVTGTAMGAFFCRRDAQGVERWWLEVTGKGNKTRLVPATDELIAELARYRRAHGLPPTPHPGETRPLLLPVIGRETGRDKALSRGALHLILKEVFGMAAARLRARGPEWEGQAAVLASASAHWLRHTAGSHMTDQKVDLRFVRDNFGHASIATTSGYLHSEEDARHAATQERHRIGWAQKS</sequence>
<evidence type="ECO:0000256" key="9">
    <source>
        <dbReference type="PROSITE-ProRule" id="PRU01248"/>
    </source>
</evidence>
<evidence type="ECO:0000256" key="8">
    <source>
        <dbReference type="ARBA" id="ARBA00023306"/>
    </source>
</evidence>
<keyword evidence="6 9" id="KW-0238">DNA-binding</keyword>
<evidence type="ECO:0000256" key="4">
    <source>
        <dbReference type="ARBA" id="ARBA00022829"/>
    </source>
</evidence>
<dbReference type="PANTHER" id="PTHR30349:SF77">
    <property type="entry name" value="TYROSINE RECOMBINASE XERC"/>
    <property type="match status" value="1"/>
</dbReference>
<dbReference type="Gene3D" id="1.10.443.10">
    <property type="entry name" value="Intergrase catalytic core"/>
    <property type="match status" value="1"/>
</dbReference>
<keyword evidence="12" id="KW-0614">Plasmid</keyword>
<dbReference type="GO" id="GO:0006310">
    <property type="term" value="P:DNA recombination"/>
    <property type="evidence" value="ECO:0007669"/>
    <property type="project" value="UniProtKB-KW"/>
</dbReference>
<evidence type="ECO:0000259" key="10">
    <source>
        <dbReference type="PROSITE" id="PS51898"/>
    </source>
</evidence>
<evidence type="ECO:0000256" key="6">
    <source>
        <dbReference type="ARBA" id="ARBA00023125"/>
    </source>
</evidence>
<evidence type="ECO:0000313" key="12">
    <source>
        <dbReference type="EMBL" id="AEI82972.1"/>
    </source>
</evidence>
<name>F8GYN1_CUPNN</name>
<keyword evidence="8" id="KW-0131">Cell cycle</keyword>
<evidence type="ECO:0000256" key="2">
    <source>
        <dbReference type="ARBA" id="ARBA00022490"/>
    </source>
</evidence>
<dbReference type="Proteomes" id="UP000006798">
    <property type="component" value="Plasmid pBB2"/>
</dbReference>
<dbReference type="PROSITE" id="PS51898">
    <property type="entry name" value="TYR_RECOMBINASE"/>
    <property type="match status" value="1"/>
</dbReference>
<dbReference type="EMBL" id="CP002880">
    <property type="protein sequence ID" value="AEI82972.1"/>
    <property type="molecule type" value="Genomic_DNA"/>
</dbReference>
<proteinExistence type="predicted"/>
<keyword evidence="2" id="KW-0963">Cytoplasm</keyword>
<dbReference type="PANTHER" id="PTHR30349">
    <property type="entry name" value="PHAGE INTEGRASE-RELATED"/>
    <property type="match status" value="1"/>
</dbReference>
<evidence type="ECO:0000259" key="11">
    <source>
        <dbReference type="PROSITE" id="PS51900"/>
    </source>
</evidence>
<dbReference type="InterPro" id="IPR050090">
    <property type="entry name" value="Tyrosine_recombinase_XerCD"/>
</dbReference>
<evidence type="ECO:0000256" key="7">
    <source>
        <dbReference type="ARBA" id="ARBA00023172"/>
    </source>
</evidence>
<dbReference type="GO" id="GO:0005737">
    <property type="term" value="C:cytoplasm"/>
    <property type="evidence" value="ECO:0007669"/>
    <property type="project" value="UniProtKB-SubCell"/>
</dbReference>
<gene>
    <name evidence="12" type="ordered locus">CNE_BB2p01610</name>
</gene>
<dbReference type="InterPro" id="IPR002104">
    <property type="entry name" value="Integrase_catalytic"/>
</dbReference>
<dbReference type="Pfam" id="PF00589">
    <property type="entry name" value="Phage_integrase"/>
    <property type="match status" value="1"/>
</dbReference>
<dbReference type="InterPro" id="IPR011010">
    <property type="entry name" value="DNA_brk_join_enz"/>
</dbReference>
<keyword evidence="4" id="KW-0159">Chromosome partition</keyword>
<evidence type="ECO:0000256" key="5">
    <source>
        <dbReference type="ARBA" id="ARBA00022908"/>
    </source>
</evidence>
<feature type="domain" description="Tyr recombinase" evidence="10">
    <location>
        <begin position="237"/>
        <end position="458"/>
    </location>
</feature>
<dbReference type="KEGG" id="cnc:CNE_BB2p01610"/>
<dbReference type="InterPro" id="IPR010998">
    <property type="entry name" value="Integrase_recombinase_N"/>
</dbReference>
<dbReference type="GO" id="GO:0007059">
    <property type="term" value="P:chromosome segregation"/>
    <property type="evidence" value="ECO:0007669"/>
    <property type="project" value="UniProtKB-KW"/>
</dbReference>
<comment type="subcellular location">
    <subcellularLocation>
        <location evidence="1">Cytoplasm</location>
    </subcellularLocation>
</comment>
<dbReference type="GO" id="GO:0015074">
    <property type="term" value="P:DNA integration"/>
    <property type="evidence" value="ECO:0007669"/>
    <property type="project" value="UniProtKB-KW"/>
</dbReference>
<dbReference type="AlphaFoldDB" id="F8GYN1"/>
<dbReference type="InterPro" id="IPR044068">
    <property type="entry name" value="CB"/>
</dbReference>
<dbReference type="HOGENOM" id="CLU_027562_42_0_4"/>
<dbReference type="GO" id="GO:0051301">
    <property type="term" value="P:cell division"/>
    <property type="evidence" value="ECO:0007669"/>
    <property type="project" value="UniProtKB-KW"/>
</dbReference>